<dbReference type="InterPro" id="IPR036179">
    <property type="entry name" value="Ig-like_dom_sf"/>
</dbReference>
<dbReference type="InterPro" id="IPR011162">
    <property type="entry name" value="MHC_I/II-like_Ag-recog"/>
</dbReference>
<dbReference type="Pfam" id="PF16497">
    <property type="entry name" value="MHC_I_3"/>
    <property type="match status" value="1"/>
</dbReference>
<evidence type="ECO:0000256" key="1">
    <source>
        <dbReference type="ARBA" id="ARBA00004251"/>
    </source>
</evidence>
<gene>
    <name evidence="11" type="primary">LOC106835714</name>
</gene>
<dbReference type="RefSeq" id="XP_014703768.2">
    <property type="nucleotide sequence ID" value="XM_014848282.3"/>
</dbReference>
<dbReference type="KEGG" id="eai:106835714"/>
<dbReference type="FunFam" id="2.60.40.10:FF:000254">
    <property type="entry name" value="Antigen-presenting glycoprotein CD1d1"/>
    <property type="match status" value="1"/>
</dbReference>
<evidence type="ECO:0000256" key="7">
    <source>
        <dbReference type="ARBA" id="ARBA00023319"/>
    </source>
</evidence>
<dbReference type="CDD" id="cd21029">
    <property type="entry name" value="IgC1_CD1"/>
    <property type="match status" value="1"/>
</dbReference>
<keyword evidence="4" id="KW-0391">Immunity</keyword>
<name>A0A8C4PH42_EQUAS</name>
<dbReference type="InterPro" id="IPR013783">
    <property type="entry name" value="Ig-like_fold"/>
</dbReference>
<dbReference type="GO" id="GO:0030883">
    <property type="term" value="F:endogenous lipid antigen binding"/>
    <property type="evidence" value="ECO:0007669"/>
    <property type="project" value="TreeGrafter"/>
</dbReference>
<dbReference type="Ensembl" id="ENSEAST00005004994.2">
    <property type="protein sequence ID" value="ENSEASP00005004551.1"/>
    <property type="gene ID" value="ENSEASG00005003458.2"/>
</dbReference>
<dbReference type="Gene3D" id="3.30.500.10">
    <property type="entry name" value="MHC class I-like antigen recognition-like"/>
    <property type="match status" value="1"/>
</dbReference>
<keyword evidence="12" id="KW-1185">Reference proteome</keyword>
<dbReference type="SUPFAM" id="SSF54452">
    <property type="entry name" value="MHC antigen-recognition domain"/>
    <property type="match status" value="1"/>
</dbReference>
<keyword evidence="5 8" id="KW-0472">Membrane</keyword>
<dbReference type="InterPro" id="IPR050208">
    <property type="entry name" value="MHC_class-I_related"/>
</dbReference>
<dbReference type="Proteomes" id="UP000694387">
    <property type="component" value="Chromosome 25"/>
</dbReference>
<evidence type="ECO:0000256" key="9">
    <source>
        <dbReference type="SAM" id="SignalP"/>
    </source>
</evidence>
<evidence type="ECO:0000313" key="12">
    <source>
        <dbReference type="Proteomes" id="UP000694387"/>
    </source>
</evidence>
<dbReference type="InterPro" id="IPR011161">
    <property type="entry name" value="MHC_I-like_Ag-recog"/>
</dbReference>
<feature type="transmembrane region" description="Helical" evidence="8">
    <location>
        <begin position="301"/>
        <end position="323"/>
    </location>
</feature>
<dbReference type="PANTHER" id="PTHR16675">
    <property type="entry name" value="MHC CLASS I-RELATED"/>
    <property type="match status" value="1"/>
</dbReference>
<dbReference type="Pfam" id="PF07654">
    <property type="entry name" value="C1-set"/>
    <property type="match status" value="1"/>
</dbReference>
<dbReference type="InterPro" id="IPR003597">
    <property type="entry name" value="Ig_C1-set"/>
</dbReference>
<dbReference type="SUPFAM" id="SSF48726">
    <property type="entry name" value="Immunoglobulin"/>
    <property type="match status" value="1"/>
</dbReference>
<evidence type="ECO:0000256" key="3">
    <source>
        <dbReference type="ARBA" id="ARBA00022753"/>
    </source>
</evidence>
<accession>A0A8C4PH42</accession>
<keyword evidence="6" id="KW-0325">Glycoprotein</keyword>
<keyword evidence="8" id="KW-0812">Transmembrane</keyword>
<dbReference type="GeneID" id="106835714"/>
<dbReference type="GO" id="GO:0071723">
    <property type="term" value="F:lipopeptide binding"/>
    <property type="evidence" value="ECO:0007669"/>
    <property type="project" value="TreeGrafter"/>
</dbReference>
<dbReference type="GO" id="GO:0005615">
    <property type="term" value="C:extracellular space"/>
    <property type="evidence" value="ECO:0007669"/>
    <property type="project" value="TreeGrafter"/>
</dbReference>
<reference evidence="11" key="3">
    <citation type="submission" date="2025-09" db="UniProtKB">
        <authorList>
            <consortium name="Ensembl"/>
        </authorList>
    </citation>
    <scope>IDENTIFICATION</scope>
</reference>
<protein>
    <recommendedName>
        <fullName evidence="10">Ig-like domain-containing protein</fullName>
    </recommendedName>
</protein>
<evidence type="ECO:0000256" key="8">
    <source>
        <dbReference type="SAM" id="Phobius"/>
    </source>
</evidence>
<dbReference type="GO" id="GO:0009897">
    <property type="term" value="C:external side of plasma membrane"/>
    <property type="evidence" value="ECO:0007669"/>
    <property type="project" value="TreeGrafter"/>
</dbReference>
<evidence type="ECO:0000256" key="5">
    <source>
        <dbReference type="ARBA" id="ARBA00023136"/>
    </source>
</evidence>
<dbReference type="GO" id="GO:0048006">
    <property type="term" value="P:antigen processing and presentation, endogenous lipid antigen via MHC class Ib"/>
    <property type="evidence" value="ECO:0007669"/>
    <property type="project" value="TreeGrafter"/>
</dbReference>
<dbReference type="FunFam" id="3.30.500.10:FF:000002">
    <property type="entry name" value="Antigen-presenting glycoprotein CD1d1"/>
    <property type="match status" value="1"/>
</dbReference>
<dbReference type="PROSITE" id="PS50835">
    <property type="entry name" value="IG_LIKE"/>
    <property type="match status" value="1"/>
</dbReference>
<feature type="signal peptide" evidence="9">
    <location>
        <begin position="1"/>
        <end position="18"/>
    </location>
</feature>
<dbReference type="OMA" id="THCEFPR"/>
<feature type="domain" description="Ig-like" evidence="10">
    <location>
        <begin position="205"/>
        <end position="285"/>
    </location>
</feature>
<keyword evidence="9" id="KW-0732">Signal</keyword>
<evidence type="ECO:0000256" key="6">
    <source>
        <dbReference type="ARBA" id="ARBA00023180"/>
    </source>
</evidence>
<dbReference type="PANTHER" id="PTHR16675:SF160">
    <property type="entry name" value="T-CELL SURFACE GLYCOPROTEIN CD1A"/>
    <property type="match status" value="1"/>
</dbReference>
<keyword evidence="3" id="KW-0967">Endosome</keyword>
<feature type="chain" id="PRO_5034406995" description="Ig-like domain-containing protein" evidence="9">
    <location>
        <begin position="19"/>
        <end position="340"/>
    </location>
</feature>
<dbReference type="RefSeq" id="XP_070353341.1">
    <property type="nucleotide sequence ID" value="XM_070497240.1"/>
</dbReference>
<dbReference type="AlphaFoldDB" id="A0A8C4PH42"/>
<dbReference type="GO" id="GO:0048007">
    <property type="term" value="P:antigen processing and presentation, exogenous lipid antigen via MHC class Ib"/>
    <property type="evidence" value="ECO:0007669"/>
    <property type="project" value="TreeGrafter"/>
</dbReference>
<keyword evidence="7" id="KW-0393">Immunoglobulin domain</keyword>
<dbReference type="SMART" id="SM00407">
    <property type="entry name" value="IGc1"/>
    <property type="match status" value="1"/>
</dbReference>
<dbReference type="GO" id="GO:0010008">
    <property type="term" value="C:endosome membrane"/>
    <property type="evidence" value="ECO:0007669"/>
    <property type="project" value="UniProtKB-SubCell"/>
</dbReference>
<comment type="subcellular location">
    <subcellularLocation>
        <location evidence="1">Cell membrane</location>
        <topology evidence="1">Single-pass type I membrane protein</topology>
    </subcellularLocation>
    <subcellularLocation>
        <location evidence="2">Endosome membrane</location>
    </subcellularLocation>
</comment>
<dbReference type="RefSeq" id="XP_070353340.1">
    <property type="nucleotide sequence ID" value="XM_070497239.1"/>
</dbReference>
<dbReference type="InterPro" id="IPR007110">
    <property type="entry name" value="Ig-like_dom"/>
</dbReference>
<dbReference type="InterPro" id="IPR037055">
    <property type="entry name" value="MHC_I-like_Ag-recog_sf"/>
</dbReference>
<evidence type="ECO:0000256" key="2">
    <source>
        <dbReference type="ARBA" id="ARBA00004608"/>
    </source>
</evidence>
<evidence type="ECO:0000313" key="11">
    <source>
        <dbReference type="Ensembl" id="ENSEASP00005004551.1"/>
    </source>
</evidence>
<reference evidence="11" key="2">
    <citation type="submission" date="2025-08" db="UniProtKB">
        <authorList>
            <consortium name="Ensembl"/>
        </authorList>
    </citation>
    <scope>IDENTIFICATION</scope>
</reference>
<sequence>MLFLQLPLLAVLLPGVDNKDDFHEPVSFRIIQISSFYNHSWIQNLGSGWLGELQTHGWESNSGNIIFLWPWSKGNFSNKDLMELGKLFHMFSIGFLQAFCNHASQWRFEYPFELQVVGGCDLHFGKGSVGYMRVAYQGSDFLSFQSNSWLPSPNGGSKAQHVCRLFNSDQITLEIIHRLLSDTCQRFLLGLLDAGKSYLQRQVKPEAWLSTGRSPGPGRLMLICHTSGFHPKSIGVMWMRGEQEHPGTQRSDILPNADGTWYLRVSLDVQATETSDLSCRVRHSSLEGQDIILYWEHHSSMGFIFLIFLILPLVLLTGLAFWLRKRGTHCEFPRTCLPLE</sequence>
<dbReference type="GO" id="GO:0001916">
    <property type="term" value="P:positive regulation of T cell mediated cytotoxicity"/>
    <property type="evidence" value="ECO:0007669"/>
    <property type="project" value="TreeGrafter"/>
</dbReference>
<keyword evidence="8" id="KW-1133">Transmembrane helix</keyword>
<organism evidence="11 12">
    <name type="scientific">Equus asinus</name>
    <name type="common">Donkey</name>
    <name type="synonym">Equus africanus asinus</name>
    <dbReference type="NCBI Taxonomy" id="9793"/>
    <lineage>
        <taxon>Eukaryota</taxon>
        <taxon>Metazoa</taxon>
        <taxon>Chordata</taxon>
        <taxon>Craniata</taxon>
        <taxon>Vertebrata</taxon>
        <taxon>Euteleostomi</taxon>
        <taxon>Mammalia</taxon>
        <taxon>Eutheria</taxon>
        <taxon>Laurasiatheria</taxon>
        <taxon>Perissodactyla</taxon>
        <taxon>Equidae</taxon>
        <taxon>Equus</taxon>
    </lineage>
</organism>
<dbReference type="GO" id="GO:0006955">
    <property type="term" value="P:immune response"/>
    <property type="evidence" value="ECO:0007669"/>
    <property type="project" value="TreeGrafter"/>
</dbReference>
<proteinExistence type="predicted"/>
<evidence type="ECO:0000256" key="4">
    <source>
        <dbReference type="ARBA" id="ARBA00022859"/>
    </source>
</evidence>
<evidence type="ECO:0000259" key="10">
    <source>
        <dbReference type="PROSITE" id="PS50835"/>
    </source>
</evidence>
<reference evidence="11 12" key="1">
    <citation type="journal article" date="2020" name="Nat. Commun.">
        <title>Donkey genomes provide new insights into domestication and selection for coat color.</title>
        <authorList>
            <person name="Wang"/>
            <person name="C."/>
            <person name="Li"/>
            <person name="H."/>
            <person name="Guo"/>
            <person name="Y."/>
            <person name="Huang"/>
            <person name="J."/>
            <person name="Sun"/>
            <person name="Y."/>
            <person name="Min"/>
            <person name="J."/>
            <person name="Wang"/>
            <person name="J."/>
            <person name="Fang"/>
            <person name="X."/>
            <person name="Zhao"/>
            <person name="Z."/>
            <person name="Wang"/>
            <person name="S."/>
            <person name="Zhang"/>
            <person name="Y."/>
            <person name="Liu"/>
            <person name="Q."/>
            <person name="Jiang"/>
            <person name="Q."/>
            <person name="Wang"/>
            <person name="X."/>
            <person name="Guo"/>
            <person name="Y."/>
            <person name="Yang"/>
            <person name="C."/>
            <person name="Wang"/>
            <person name="Y."/>
            <person name="Tian"/>
            <person name="F."/>
            <person name="Zhuang"/>
            <person name="G."/>
            <person name="Fan"/>
            <person name="Y."/>
            <person name="Gao"/>
            <person name="Q."/>
            <person name="Li"/>
            <person name="Y."/>
            <person name="Ju"/>
            <person name="Z."/>
            <person name="Li"/>
            <person name="J."/>
            <person name="Li"/>
            <person name="R."/>
            <person name="Hou"/>
            <person name="M."/>
            <person name="Yang"/>
            <person name="G."/>
            <person name="Liu"/>
            <person name="G."/>
            <person name="Liu"/>
            <person name="W."/>
            <person name="Guo"/>
            <person name="J."/>
            <person name="Pan"/>
            <person name="S."/>
            <person name="Fan"/>
            <person name="G."/>
            <person name="Zhang"/>
            <person name="W."/>
            <person name="Zhang"/>
            <person name="R."/>
            <person name="Yu"/>
            <person name="J."/>
            <person name="Zhang"/>
            <person name="X."/>
            <person name="Yin"/>
            <person name="Q."/>
            <person name="Ji"/>
            <person name="C."/>
            <person name="Jin"/>
            <person name="Y."/>
            <person name="Yue"/>
            <person name="G."/>
            <person name="Liu"/>
            <person name="M."/>
            <person name="Xu"/>
            <person name="J."/>
            <person name="Liu"/>
            <person name="S."/>
            <person name="Jordana"/>
            <person name="J."/>
            <person name="Noce"/>
            <person name="A."/>
            <person name="Amills"/>
            <person name="M."/>
            <person name="Wu"/>
            <person name="D.D."/>
            <person name="Li"/>
            <person name="S."/>
            <person name="Zhou"/>
            <person name="X. and Zhong"/>
            <person name="J."/>
        </authorList>
    </citation>
    <scope>NUCLEOTIDE SEQUENCE [LARGE SCALE GENOMIC DNA]</scope>
</reference>
<dbReference type="GO" id="GO:0030884">
    <property type="term" value="F:exogenous lipid antigen binding"/>
    <property type="evidence" value="ECO:0007669"/>
    <property type="project" value="TreeGrafter"/>
</dbReference>
<dbReference type="RefSeq" id="XP_014703769.2">
    <property type="nucleotide sequence ID" value="XM_014848283.3"/>
</dbReference>
<dbReference type="GeneTree" id="ENSGT01120000271825"/>
<dbReference type="Gene3D" id="2.60.40.10">
    <property type="entry name" value="Immunoglobulins"/>
    <property type="match status" value="1"/>
</dbReference>